<dbReference type="GO" id="GO:0042744">
    <property type="term" value="P:hydrogen peroxide catabolic process"/>
    <property type="evidence" value="ECO:0007669"/>
    <property type="project" value="UniProtKB-KW"/>
</dbReference>
<name>A0ABD1NFH9_9FABA</name>
<dbReference type="Proteomes" id="UP001603857">
    <property type="component" value="Unassembled WGS sequence"/>
</dbReference>
<dbReference type="Pfam" id="PF00141">
    <property type="entry name" value="peroxidase"/>
    <property type="match status" value="1"/>
</dbReference>
<evidence type="ECO:0000256" key="16">
    <source>
        <dbReference type="PIRSR" id="PIRSR600823-5"/>
    </source>
</evidence>
<evidence type="ECO:0000259" key="18">
    <source>
        <dbReference type="PROSITE" id="PS50873"/>
    </source>
</evidence>
<feature type="binding site" evidence="14">
    <location>
        <position position="74"/>
    </location>
    <ligand>
        <name>Ca(2+)</name>
        <dbReference type="ChEBI" id="CHEBI:29108"/>
        <label>1</label>
    </ligand>
</feature>
<dbReference type="PROSITE" id="PS50873">
    <property type="entry name" value="PEROXIDASE_4"/>
    <property type="match status" value="1"/>
</dbReference>
<evidence type="ECO:0000256" key="1">
    <source>
        <dbReference type="ARBA" id="ARBA00000189"/>
    </source>
</evidence>
<evidence type="ECO:0000256" key="13">
    <source>
        <dbReference type="PIRSR" id="PIRSR600823-1"/>
    </source>
</evidence>
<dbReference type="SUPFAM" id="SSF48113">
    <property type="entry name" value="Heme-dependent peroxidases"/>
    <property type="match status" value="1"/>
</dbReference>
<organism evidence="19 20">
    <name type="scientific">Flemingia macrophylla</name>
    <dbReference type="NCBI Taxonomy" id="520843"/>
    <lineage>
        <taxon>Eukaryota</taxon>
        <taxon>Viridiplantae</taxon>
        <taxon>Streptophyta</taxon>
        <taxon>Embryophyta</taxon>
        <taxon>Tracheophyta</taxon>
        <taxon>Spermatophyta</taxon>
        <taxon>Magnoliopsida</taxon>
        <taxon>eudicotyledons</taxon>
        <taxon>Gunneridae</taxon>
        <taxon>Pentapetalae</taxon>
        <taxon>rosids</taxon>
        <taxon>fabids</taxon>
        <taxon>Fabales</taxon>
        <taxon>Fabaceae</taxon>
        <taxon>Papilionoideae</taxon>
        <taxon>50 kb inversion clade</taxon>
        <taxon>NPAAA clade</taxon>
        <taxon>indigoferoid/millettioid clade</taxon>
        <taxon>Phaseoleae</taxon>
        <taxon>Flemingia</taxon>
    </lineage>
</organism>
<keyword evidence="6" id="KW-0575">Peroxidase</keyword>
<dbReference type="AlphaFoldDB" id="A0ABD1NFH9"/>
<sequence length="242" mass="26284">MEKRTGILSILISSLCMFSLVAFVKGSLSFNFYAASCPSAELIIRDTVISSSSADPSIPGKLLRLVFHDCFVEGCDASLMLQGNNTEQTDPGNRSVGGFSVIDSAKRVLEKFCPGIVSCADIIALAARDAVEIAGGPRTMILTGRRDGMISVASNVRPNIIDTSFSMDEMVKLFAAKGLSLLDLVVLSGACSMSKAQIVITFQGDDFNLCKLHPHSLWFFDIVHDICHYNFYSNLPYRAYTS</sequence>
<comment type="catalytic activity">
    <reaction evidence="1">
        <text>2 a phenolic donor + H2O2 = 2 a phenolic radical donor + 2 H2O</text>
        <dbReference type="Rhea" id="RHEA:56136"/>
        <dbReference type="ChEBI" id="CHEBI:15377"/>
        <dbReference type="ChEBI" id="CHEBI:16240"/>
        <dbReference type="ChEBI" id="CHEBI:139520"/>
        <dbReference type="ChEBI" id="CHEBI:139521"/>
        <dbReference type="EC" id="1.11.1.7"/>
    </reaction>
</comment>
<protein>
    <recommendedName>
        <fullName evidence="4">peroxidase</fullName>
        <ecNumber evidence="4">1.11.1.7</ecNumber>
    </recommendedName>
</protein>
<keyword evidence="20" id="KW-1185">Reference proteome</keyword>
<dbReference type="InterPro" id="IPR010255">
    <property type="entry name" value="Haem_peroxidase_sf"/>
</dbReference>
<comment type="cofactor">
    <cofactor evidence="2">
        <name>heme b</name>
        <dbReference type="ChEBI" id="CHEBI:60344"/>
    </cofactor>
</comment>
<keyword evidence="9" id="KW-0560">Oxidoreductase</keyword>
<keyword evidence="10" id="KW-0408">Iron</keyword>
<feature type="binding site" evidence="14">
    <location>
        <position position="69"/>
    </location>
    <ligand>
        <name>Ca(2+)</name>
        <dbReference type="ChEBI" id="CHEBI:29108"/>
        <label>1</label>
    </ligand>
</feature>
<evidence type="ECO:0000256" key="7">
    <source>
        <dbReference type="ARBA" id="ARBA00022617"/>
    </source>
</evidence>
<comment type="similarity">
    <text evidence="17">Belongs to the peroxidase family.</text>
</comment>
<feature type="disulfide bond" evidence="16">
    <location>
        <begin position="70"/>
        <end position="75"/>
    </location>
</feature>
<dbReference type="PRINTS" id="PR00458">
    <property type="entry name" value="PEROXIDASE"/>
</dbReference>
<dbReference type="GO" id="GO:0046872">
    <property type="term" value="F:metal ion binding"/>
    <property type="evidence" value="ECO:0007669"/>
    <property type="project" value="UniProtKB-KW"/>
</dbReference>
<evidence type="ECO:0000256" key="10">
    <source>
        <dbReference type="ARBA" id="ARBA00023004"/>
    </source>
</evidence>
<evidence type="ECO:0000256" key="6">
    <source>
        <dbReference type="ARBA" id="ARBA00022559"/>
    </source>
</evidence>
<dbReference type="EMBL" id="JBGMDY010000001">
    <property type="protein sequence ID" value="KAL2346643.1"/>
    <property type="molecule type" value="Genomic_DNA"/>
</dbReference>
<keyword evidence="8 14" id="KW-0479">Metal-binding</keyword>
<keyword evidence="12" id="KW-0376">Hydrogen peroxide</keyword>
<dbReference type="GO" id="GO:0140825">
    <property type="term" value="F:lactoperoxidase activity"/>
    <property type="evidence" value="ECO:0007669"/>
    <property type="project" value="UniProtKB-EC"/>
</dbReference>
<reference evidence="19 20" key="1">
    <citation type="submission" date="2024-08" db="EMBL/GenBank/DDBJ databases">
        <title>Insights into the chromosomal genome structure of Flemingia macrophylla.</title>
        <authorList>
            <person name="Ding Y."/>
            <person name="Zhao Y."/>
            <person name="Bi W."/>
            <person name="Wu M."/>
            <person name="Zhao G."/>
            <person name="Gong Y."/>
            <person name="Li W."/>
            <person name="Zhang P."/>
        </authorList>
    </citation>
    <scope>NUCLEOTIDE SEQUENCE [LARGE SCALE GENOMIC DNA]</scope>
    <source>
        <strain evidence="19">DYQJB</strain>
        <tissue evidence="19">Leaf</tissue>
    </source>
</reference>
<evidence type="ECO:0000256" key="14">
    <source>
        <dbReference type="PIRSR" id="PIRSR600823-3"/>
    </source>
</evidence>
<comment type="function">
    <text evidence="3">Removal of H(2)O(2), oxidation of toxic reductants, biosynthesis and degradation of lignin, suberization, auxin catabolism, response to environmental stresses such as wounding, pathogen attack and oxidative stress. These functions might be dependent on each isozyme/isoform in each plant tissue.</text>
</comment>
<evidence type="ECO:0000256" key="12">
    <source>
        <dbReference type="ARBA" id="ARBA00023324"/>
    </source>
</evidence>
<keyword evidence="11 16" id="KW-1015">Disulfide bond</keyword>
<evidence type="ECO:0000256" key="5">
    <source>
        <dbReference type="ARBA" id="ARBA00022525"/>
    </source>
</evidence>
<dbReference type="EC" id="1.11.1.7" evidence="4"/>
<comment type="cofactor">
    <cofactor evidence="14">
        <name>Ca(2+)</name>
        <dbReference type="ChEBI" id="CHEBI:29108"/>
    </cofactor>
    <text evidence="14">Binds 2 calcium ions per subunit.</text>
</comment>
<feature type="disulfide bond" evidence="16">
    <location>
        <begin position="37"/>
        <end position="113"/>
    </location>
</feature>
<feature type="domain" description="Plant heme peroxidase family profile" evidence="18">
    <location>
        <begin position="27"/>
        <end position="197"/>
    </location>
</feature>
<evidence type="ECO:0000256" key="2">
    <source>
        <dbReference type="ARBA" id="ARBA00001970"/>
    </source>
</evidence>
<evidence type="ECO:0000256" key="3">
    <source>
        <dbReference type="ARBA" id="ARBA00002322"/>
    </source>
</evidence>
<evidence type="ECO:0000313" key="20">
    <source>
        <dbReference type="Proteomes" id="UP001603857"/>
    </source>
</evidence>
<keyword evidence="7" id="KW-0349">Heme</keyword>
<dbReference type="PRINTS" id="PR00461">
    <property type="entry name" value="PLPEROXIDASE"/>
</dbReference>
<dbReference type="InterPro" id="IPR000823">
    <property type="entry name" value="Peroxidase_pln"/>
</dbReference>
<evidence type="ECO:0000256" key="15">
    <source>
        <dbReference type="PIRSR" id="PIRSR600823-4"/>
    </source>
</evidence>
<comment type="caution">
    <text evidence="19">The sequence shown here is derived from an EMBL/GenBank/DDBJ whole genome shotgun (WGS) entry which is preliminary data.</text>
</comment>
<dbReference type="InterPro" id="IPR002016">
    <property type="entry name" value="Haem_peroxidase"/>
</dbReference>
<evidence type="ECO:0000256" key="11">
    <source>
        <dbReference type="ARBA" id="ARBA00023157"/>
    </source>
</evidence>
<keyword evidence="14" id="KW-0106">Calcium</keyword>
<dbReference type="PANTHER" id="PTHR31235">
    <property type="entry name" value="PEROXIDASE 25-RELATED"/>
    <property type="match status" value="1"/>
</dbReference>
<feature type="binding site" evidence="14">
    <location>
        <position position="76"/>
    </location>
    <ligand>
        <name>Ca(2+)</name>
        <dbReference type="ChEBI" id="CHEBI:29108"/>
        <label>1</label>
    </ligand>
</feature>
<evidence type="ECO:0000256" key="8">
    <source>
        <dbReference type="ARBA" id="ARBA00022723"/>
    </source>
</evidence>
<dbReference type="FunFam" id="1.10.520.10:FF:000008">
    <property type="entry name" value="Peroxidase"/>
    <property type="match status" value="1"/>
</dbReference>
<accession>A0ABD1NFH9</accession>
<dbReference type="Gene3D" id="1.10.420.10">
    <property type="entry name" value="Peroxidase, domain 2"/>
    <property type="match status" value="1"/>
</dbReference>
<evidence type="ECO:0000256" key="17">
    <source>
        <dbReference type="RuleBase" id="RU004241"/>
    </source>
</evidence>
<feature type="binding site" evidence="14">
    <location>
        <position position="87"/>
    </location>
    <ligand>
        <name>Ca(2+)</name>
        <dbReference type="ChEBI" id="CHEBI:29108"/>
        <label>1</label>
    </ligand>
</feature>
<feature type="site" description="Transition state stabilizer" evidence="15">
    <location>
        <position position="64"/>
    </location>
</feature>
<evidence type="ECO:0000313" key="19">
    <source>
        <dbReference type="EMBL" id="KAL2346643.1"/>
    </source>
</evidence>
<dbReference type="Gene3D" id="1.10.520.10">
    <property type="match status" value="1"/>
</dbReference>
<evidence type="ECO:0000256" key="9">
    <source>
        <dbReference type="ARBA" id="ARBA00023002"/>
    </source>
</evidence>
<evidence type="ECO:0000256" key="4">
    <source>
        <dbReference type="ARBA" id="ARBA00012313"/>
    </source>
</evidence>
<keyword evidence="5" id="KW-0964">Secreted</keyword>
<feature type="binding site" evidence="14">
    <location>
        <position position="72"/>
    </location>
    <ligand>
        <name>Ca(2+)</name>
        <dbReference type="ChEBI" id="CHEBI:29108"/>
        <label>1</label>
    </ligand>
</feature>
<feature type="binding site" evidence="14">
    <location>
        <position position="78"/>
    </location>
    <ligand>
        <name>Ca(2+)</name>
        <dbReference type="ChEBI" id="CHEBI:29108"/>
        <label>1</label>
    </ligand>
</feature>
<proteinExistence type="inferred from homology"/>
<gene>
    <name evidence="19" type="ORF">Fmac_000643</name>
</gene>
<feature type="active site" description="Proton acceptor" evidence="13">
    <location>
        <position position="68"/>
    </location>
</feature>